<name>A0ABS6M7J8_9GAMM</name>
<dbReference type="Proteomes" id="UP000755551">
    <property type="component" value="Unassembled WGS sequence"/>
</dbReference>
<dbReference type="EMBL" id="JAHQZT010000002">
    <property type="protein sequence ID" value="MBV0932256.1"/>
    <property type="molecule type" value="Genomic_DNA"/>
</dbReference>
<protein>
    <submittedName>
        <fullName evidence="2">NAD(P)-binding protein</fullName>
    </submittedName>
</protein>
<organism evidence="2 3">
    <name type="scientific">Marinobacterium weihaiense</name>
    <dbReference type="NCBI Taxonomy" id="2851016"/>
    <lineage>
        <taxon>Bacteria</taxon>
        <taxon>Pseudomonadati</taxon>
        <taxon>Pseudomonadota</taxon>
        <taxon>Gammaproteobacteria</taxon>
        <taxon>Oceanospirillales</taxon>
        <taxon>Oceanospirillaceae</taxon>
        <taxon>Marinobacterium</taxon>
    </lineage>
</organism>
<dbReference type="RefSeq" id="WP_217333670.1">
    <property type="nucleotide sequence ID" value="NZ_JAHQZT010000002.1"/>
</dbReference>
<evidence type="ECO:0000313" key="2">
    <source>
        <dbReference type="EMBL" id="MBV0932256.1"/>
    </source>
</evidence>
<gene>
    <name evidence="2" type="ORF">KTN04_02745</name>
</gene>
<evidence type="ECO:0000259" key="1">
    <source>
        <dbReference type="Pfam" id="PF01593"/>
    </source>
</evidence>
<evidence type="ECO:0000313" key="3">
    <source>
        <dbReference type="Proteomes" id="UP000755551"/>
    </source>
</evidence>
<reference evidence="2 3" key="1">
    <citation type="submission" date="2021-06" db="EMBL/GenBank/DDBJ databases">
        <title>Bacterium isolated from marine sediment.</title>
        <authorList>
            <person name="Zhu K.-L."/>
            <person name="Du Z.-J."/>
            <person name="Liang Q.-Y."/>
        </authorList>
    </citation>
    <scope>NUCLEOTIDE SEQUENCE [LARGE SCALE GENOMIC DNA]</scope>
    <source>
        <strain evidence="2 3">A346</strain>
    </source>
</reference>
<accession>A0ABS6M7J8</accession>
<dbReference type="Pfam" id="PF13450">
    <property type="entry name" value="NAD_binding_8"/>
    <property type="match status" value="1"/>
</dbReference>
<dbReference type="Pfam" id="PF01593">
    <property type="entry name" value="Amino_oxidase"/>
    <property type="match status" value="1"/>
</dbReference>
<dbReference type="PANTHER" id="PTHR16128">
    <property type="entry name" value="FAD/NAD(P)-BINDING OXIDOREDUCTASE FAMILY PROTEIN"/>
    <property type="match status" value="1"/>
</dbReference>
<feature type="domain" description="Amine oxidase" evidence="1">
    <location>
        <begin position="104"/>
        <end position="311"/>
    </location>
</feature>
<dbReference type="InterPro" id="IPR002937">
    <property type="entry name" value="Amino_oxidase"/>
</dbReference>
<proteinExistence type="predicted"/>
<sequence>MTAKQRVAIVGAGLAGSLVAFGLRRRGCTPDVFDKSRGTGGRLAAARLGGSSADLGAPMIPTDLANELRALSPELPIQAWTVQVANFQLELQGERSLQVPVPRASALTRQLLEGTTLYTQSRVRAIEPLDAGWQLVMDDDSVHGPYDRVVLAVPGPQAVPLLAAVPALQQRAQEVVMAPAWVMLAEQPACPEALAEIDWLEGEHPVLARICRDCGKPQRSGNIWQLQAREDWSAAHVDAHPDWIAEQLLHAVSDLAGAGFTPVTQRVHRWLYSQVAVSPGSEPLSPCGTLGVCGDWVGGAGLEGAWHSAQRLLAAFDTGR</sequence>
<comment type="caution">
    <text evidence="2">The sequence shown here is derived from an EMBL/GenBank/DDBJ whole genome shotgun (WGS) entry which is preliminary data.</text>
</comment>
<dbReference type="PANTHER" id="PTHR16128:SF5">
    <property type="entry name" value="FAD_NAD(P)-BINDING OXIDOREDUCTASE FAMILY PROTEIN"/>
    <property type="match status" value="1"/>
</dbReference>
<keyword evidence="3" id="KW-1185">Reference proteome</keyword>